<dbReference type="InterPro" id="IPR050509">
    <property type="entry name" value="CoA-transferase_III"/>
</dbReference>
<dbReference type="InterPro" id="IPR003673">
    <property type="entry name" value="CoA-Trfase_fam_III"/>
</dbReference>
<dbReference type="Gene3D" id="3.40.50.10540">
    <property type="entry name" value="Crotonobetainyl-coa:carnitine coa-transferase, domain 1"/>
    <property type="match status" value="1"/>
</dbReference>
<dbReference type="Gene3D" id="3.30.1540.10">
    <property type="entry name" value="formyl-coa transferase, domain 3"/>
    <property type="match status" value="1"/>
</dbReference>
<proteinExistence type="predicted"/>
<name>A0A0R2UEM4_9GAMM</name>
<sequence>MSGPLSGIIIIEFAGIGPGPFCGMILADLGAEIIRIDRASQHGQGNTLDFQHRSKSSLSADLKNPATIIEIKKLLARADGLIEGFRPGVMERLGLGPDDCFVINDNLVYGRMTGWGQDGPLAKTAGHDINYIALTGALEAMGRKGETPAPPLNLVGDFGGGSMFLALGIVSALLAIKNGGKGQVVDAAMVDGASVLMSMFYAFRASGFWKDERESNMLDGAAHFYDTYECADKKFLSVGSIEPQFYSILLEKLGIDDVRFANQLDRSQWSELKAIMQEKIKLKTRDEWTEIFDGSDACVAPVLSLAEAPEHHHMKARETFVDYDGVIQPNPAPRFSVSKTEIKHASVKAGQNNDEICEKFSLDRSCFS</sequence>
<evidence type="ECO:0000313" key="2">
    <source>
        <dbReference type="Proteomes" id="UP000051027"/>
    </source>
</evidence>
<accession>A0A0R2UEM4</accession>
<dbReference type="EMBL" id="LICS01000021">
    <property type="protein sequence ID" value="KRO95664.1"/>
    <property type="molecule type" value="Genomic_DNA"/>
</dbReference>
<dbReference type="InterPro" id="IPR023606">
    <property type="entry name" value="CoA-Trfase_III_dom_1_sf"/>
</dbReference>
<dbReference type="GO" id="GO:0003824">
    <property type="term" value="F:catalytic activity"/>
    <property type="evidence" value="ECO:0007669"/>
    <property type="project" value="InterPro"/>
</dbReference>
<comment type="caution">
    <text evidence="1">The sequence shown here is derived from an EMBL/GenBank/DDBJ whole genome shotgun (WGS) entry which is preliminary data.</text>
</comment>
<evidence type="ECO:0000313" key="1">
    <source>
        <dbReference type="EMBL" id="KRO95664.1"/>
    </source>
</evidence>
<dbReference type="Proteomes" id="UP000051027">
    <property type="component" value="Unassembled WGS sequence"/>
</dbReference>
<dbReference type="InterPro" id="IPR044855">
    <property type="entry name" value="CoA-Trfase_III_dom3_sf"/>
</dbReference>
<protein>
    <submittedName>
        <fullName evidence="1">Carnitine dehydratase</fullName>
    </submittedName>
</protein>
<dbReference type="Pfam" id="PF02515">
    <property type="entry name" value="CoA_transf_3"/>
    <property type="match status" value="1"/>
</dbReference>
<dbReference type="STRING" id="1655612.ABS10_07705"/>
<organism evidence="1 2">
    <name type="scientific">SAR86 cluster bacterium BACL1 MAG-120820-bin45</name>
    <dbReference type="NCBI Taxonomy" id="1655612"/>
    <lineage>
        <taxon>Bacteria</taxon>
        <taxon>Pseudomonadati</taxon>
        <taxon>Pseudomonadota</taxon>
        <taxon>Gammaproteobacteria</taxon>
        <taxon>SAR86 cluster</taxon>
    </lineage>
</organism>
<reference evidence="1 2" key="1">
    <citation type="submission" date="2015-10" db="EMBL/GenBank/DDBJ databases">
        <title>Metagenome-Assembled Genomes uncover a global brackish microbiome.</title>
        <authorList>
            <person name="Hugerth L.W."/>
            <person name="Larsson J."/>
            <person name="Alneberg J."/>
            <person name="Lindh M.V."/>
            <person name="Legrand C."/>
            <person name="Pinhassi J."/>
            <person name="Andersson A.F."/>
        </authorList>
    </citation>
    <scope>NUCLEOTIDE SEQUENCE [LARGE SCALE GENOMIC DNA]</scope>
    <source>
        <strain evidence="1">BACL1 MAG-120820-bin45</strain>
    </source>
</reference>
<dbReference type="PANTHER" id="PTHR48228:SF5">
    <property type="entry name" value="ALPHA-METHYLACYL-COA RACEMASE"/>
    <property type="match status" value="1"/>
</dbReference>
<dbReference type="PANTHER" id="PTHR48228">
    <property type="entry name" value="SUCCINYL-COA--D-CITRAMALATE COA-TRANSFERASE"/>
    <property type="match status" value="1"/>
</dbReference>
<gene>
    <name evidence="1" type="ORF">ABS10_07705</name>
</gene>
<dbReference type="SUPFAM" id="SSF89796">
    <property type="entry name" value="CoA-transferase family III (CaiB/BaiF)"/>
    <property type="match status" value="1"/>
</dbReference>
<dbReference type="AlphaFoldDB" id="A0A0R2UEM4"/>